<proteinExistence type="predicted"/>
<evidence type="ECO:0000259" key="2">
    <source>
        <dbReference type="Pfam" id="PF05305"/>
    </source>
</evidence>
<feature type="signal peptide" evidence="1">
    <location>
        <begin position="1"/>
        <end position="20"/>
    </location>
</feature>
<name>A0A502EEH1_9MYCO</name>
<dbReference type="Proteomes" id="UP000320095">
    <property type="component" value="Unassembled WGS sequence"/>
</dbReference>
<comment type="caution">
    <text evidence="3">The sequence shown here is derived from an EMBL/GenBank/DDBJ whole genome shotgun (WGS) entry which is preliminary data.</text>
</comment>
<feature type="chain" id="PRO_5039708387" evidence="1">
    <location>
        <begin position="21"/>
        <end position="127"/>
    </location>
</feature>
<dbReference type="Pfam" id="PF05305">
    <property type="entry name" value="DUF732"/>
    <property type="match status" value="1"/>
</dbReference>
<dbReference type="EMBL" id="RCZG01000002">
    <property type="protein sequence ID" value="TPG36105.1"/>
    <property type="molecule type" value="Genomic_DNA"/>
</dbReference>
<keyword evidence="4" id="KW-1185">Reference proteome</keyword>
<organism evidence="3 4">
    <name type="scientific">Mycolicibacterium hodleri</name>
    <dbReference type="NCBI Taxonomy" id="49897"/>
    <lineage>
        <taxon>Bacteria</taxon>
        <taxon>Bacillati</taxon>
        <taxon>Actinomycetota</taxon>
        <taxon>Actinomycetes</taxon>
        <taxon>Mycobacteriales</taxon>
        <taxon>Mycobacteriaceae</taxon>
        <taxon>Mycolicibacterium</taxon>
    </lineage>
</organism>
<accession>A0A502EEH1</accession>
<dbReference type="AlphaFoldDB" id="A0A502EEH1"/>
<gene>
    <name evidence="3" type="ORF">EAH80_07460</name>
</gene>
<feature type="domain" description="DUF732" evidence="2">
    <location>
        <begin position="24"/>
        <end position="94"/>
    </location>
</feature>
<evidence type="ECO:0000313" key="3">
    <source>
        <dbReference type="EMBL" id="TPG36105.1"/>
    </source>
</evidence>
<evidence type="ECO:0000256" key="1">
    <source>
        <dbReference type="SAM" id="SignalP"/>
    </source>
</evidence>
<reference evidence="3 4" key="1">
    <citation type="journal article" date="2019" name="Environ. Microbiol.">
        <title>Species interactions and distinct microbial communities in high Arctic permafrost affected cryosols are associated with the CH4 and CO2 gas fluxes.</title>
        <authorList>
            <person name="Altshuler I."/>
            <person name="Hamel J."/>
            <person name="Turney S."/>
            <person name="Magnuson E."/>
            <person name="Levesque R."/>
            <person name="Greer C."/>
            <person name="Whyte L.G."/>
        </authorList>
    </citation>
    <scope>NUCLEOTIDE SEQUENCE [LARGE SCALE GENOMIC DNA]</scope>
    <source>
        <strain evidence="3 4">S5.20</strain>
    </source>
</reference>
<sequence>MAISVGIVVAASAAPAPANADAASDTFLSALTTSGVSVNDPNTAVTMAQSICPLLVKPGGNFASIASQMGGTNGVSPGMANLFTSIAISMYCPSMMSSLANGDWLGQGTQMGLRGMTGLSSLGIPGM</sequence>
<dbReference type="OrthoDB" id="4743565at2"/>
<protein>
    <submittedName>
        <fullName evidence="3">DUF732 domain-containing protein</fullName>
    </submittedName>
</protein>
<dbReference type="InterPro" id="IPR007969">
    <property type="entry name" value="DUF732"/>
</dbReference>
<evidence type="ECO:0000313" key="4">
    <source>
        <dbReference type="Proteomes" id="UP000320095"/>
    </source>
</evidence>
<keyword evidence="1" id="KW-0732">Signal</keyword>